<dbReference type="Proteomes" id="UP000202440">
    <property type="component" value="Chromosome"/>
</dbReference>
<feature type="signal peptide" evidence="1">
    <location>
        <begin position="1"/>
        <end position="18"/>
    </location>
</feature>
<dbReference type="OrthoDB" id="6401525at2"/>
<reference evidence="2 3" key="1">
    <citation type="submission" date="2017-07" db="EMBL/GenBank/DDBJ databases">
        <title>Annotated genome sequence of Bacterioplanes sanyensis isolated from Red Sea.</title>
        <authorList>
            <person name="Rehman Z.U."/>
        </authorList>
    </citation>
    <scope>NUCLEOTIDE SEQUENCE [LARGE SCALE GENOMIC DNA]</scope>
    <source>
        <strain evidence="2 3">NV9</strain>
    </source>
</reference>
<evidence type="ECO:0008006" key="4">
    <source>
        <dbReference type="Google" id="ProtNLM"/>
    </source>
</evidence>
<proteinExistence type="predicted"/>
<dbReference type="EMBL" id="CP022530">
    <property type="protein sequence ID" value="ASP37365.1"/>
    <property type="molecule type" value="Genomic_DNA"/>
</dbReference>
<evidence type="ECO:0000256" key="1">
    <source>
        <dbReference type="SAM" id="SignalP"/>
    </source>
</evidence>
<keyword evidence="3" id="KW-1185">Reference proteome</keyword>
<keyword evidence="1" id="KW-0732">Signal</keyword>
<name>A0A222FE47_9GAMM</name>
<organism evidence="2 3">
    <name type="scientific">Bacterioplanes sanyensis</name>
    <dbReference type="NCBI Taxonomy" id="1249553"/>
    <lineage>
        <taxon>Bacteria</taxon>
        <taxon>Pseudomonadati</taxon>
        <taxon>Pseudomonadota</taxon>
        <taxon>Gammaproteobacteria</taxon>
        <taxon>Oceanospirillales</taxon>
        <taxon>Oceanospirillaceae</taxon>
        <taxon>Bacterioplanes</taxon>
    </lineage>
</organism>
<dbReference type="AlphaFoldDB" id="A0A222FE47"/>
<accession>A0A222FE47</accession>
<dbReference type="KEGG" id="bsan:CHH28_01115"/>
<sequence>MVRIVFFLLSALPLLANANGPSIQGIRIGQSLNDVIPIITQLCSEAISNQVIAPPTFPLANQQQQQLNCAKSKQNQSITVTVADLRVAHVFVNNISLAELQKTADDGREYLDYLFFDQGGLWFHKHQNSATLISEKGVHPNLFVWQPGKNRRISTEQGMPKAVDFSLSLTQLMPLYKQHCQPLEVLETDSWLDSNPEKQLQINCFNYHYLGFPRKIELIFADNQLALAWILTGEEEEQRVRDQLIHSHGQVRHQNQRWDSFTDKRVYLRKDKPEVLIIAPEHFASFNDEYDISAS</sequence>
<evidence type="ECO:0000313" key="3">
    <source>
        <dbReference type="Proteomes" id="UP000202440"/>
    </source>
</evidence>
<dbReference type="RefSeq" id="WP_094058583.1">
    <property type="nucleotide sequence ID" value="NZ_CP022530.1"/>
</dbReference>
<feature type="chain" id="PRO_5012555959" description="DUF2092 domain-containing protein" evidence="1">
    <location>
        <begin position="19"/>
        <end position="295"/>
    </location>
</feature>
<protein>
    <recommendedName>
        <fullName evidence="4">DUF2092 domain-containing protein</fullName>
    </recommendedName>
</protein>
<gene>
    <name evidence="2" type="ORF">CHH28_01115</name>
</gene>
<evidence type="ECO:0000313" key="2">
    <source>
        <dbReference type="EMBL" id="ASP37365.1"/>
    </source>
</evidence>